<sequence length="120" mass="13852">MSRIKGGMQHAKHRRGILKHTKGFRWGRKSKIKLAKTAKMKAGQHAFNSRKTKKRLNRALWQVNINAAVRYHGMSYSKFIDALKKKNIALDRKILAQLAKEFPVVFTKLVEAVKKVDKIN</sequence>
<dbReference type="InterPro" id="IPR005813">
    <property type="entry name" value="Ribosomal_bL20"/>
</dbReference>
<dbReference type="GO" id="GO:1990904">
    <property type="term" value="C:ribonucleoprotein complex"/>
    <property type="evidence" value="ECO:0007669"/>
    <property type="project" value="UniProtKB-KW"/>
</dbReference>
<name>A0A2M6W5T6_9BACT</name>
<keyword evidence="5 6" id="KW-0699">rRNA-binding</keyword>
<dbReference type="GO" id="GO:0006412">
    <property type="term" value="P:translation"/>
    <property type="evidence" value="ECO:0007669"/>
    <property type="project" value="InterPro"/>
</dbReference>
<protein>
    <recommendedName>
        <fullName evidence="4 5">Large ribosomal subunit protein bL20</fullName>
    </recommendedName>
</protein>
<evidence type="ECO:0000256" key="1">
    <source>
        <dbReference type="ARBA" id="ARBA00007698"/>
    </source>
</evidence>
<gene>
    <name evidence="5 7" type="primary">rplT</name>
    <name evidence="7" type="ORF">COU29_03750</name>
</gene>
<proteinExistence type="inferred from homology"/>
<evidence type="ECO:0000313" key="8">
    <source>
        <dbReference type="Proteomes" id="UP000231426"/>
    </source>
</evidence>
<dbReference type="CDD" id="cd07026">
    <property type="entry name" value="Ribosomal_L20"/>
    <property type="match status" value="1"/>
</dbReference>
<dbReference type="Pfam" id="PF00453">
    <property type="entry name" value="Ribosomal_L20"/>
    <property type="match status" value="1"/>
</dbReference>
<evidence type="ECO:0000256" key="6">
    <source>
        <dbReference type="RuleBase" id="RU000560"/>
    </source>
</evidence>
<dbReference type="Proteomes" id="UP000231426">
    <property type="component" value="Unassembled WGS sequence"/>
</dbReference>
<organism evidence="7 8">
    <name type="scientific">Candidatus Magasanikbacteria bacterium CG10_big_fil_rev_8_21_14_0_10_36_32</name>
    <dbReference type="NCBI Taxonomy" id="1974646"/>
    <lineage>
        <taxon>Bacteria</taxon>
        <taxon>Candidatus Magasanikiibacteriota</taxon>
    </lineage>
</organism>
<comment type="function">
    <text evidence="5 6">Binds directly to 23S ribosomal RNA and is necessary for the in vitro assembly process of the 50S ribosomal subunit. It is not involved in the protein synthesizing functions of that subunit.</text>
</comment>
<evidence type="ECO:0000313" key="7">
    <source>
        <dbReference type="EMBL" id="PIT88100.1"/>
    </source>
</evidence>
<keyword evidence="3 5" id="KW-0687">Ribonucleoprotein</keyword>
<dbReference type="FunFam" id="1.10.1900.20:FF:000001">
    <property type="entry name" value="50S ribosomal protein L20"/>
    <property type="match status" value="1"/>
</dbReference>
<evidence type="ECO:0000256" key="5">
    <source>
        <dbReference type="HAMAP-Rule" id="MF_00382"/>
    </source>
</evidence>
<dbReference type="Gene3D" id="6.10.160.10">
    <property type="match status" value="1"/>
</dbReference>
<dbReference type="InterPro" id="IPR035566">
    <property type="entry name" value="Ribosomal_protein_bL20_C"/>
</dbReference>
<evidence type="ECO:0000256" key="2">
    <source>
        <dbReference type="ARBA" id="ARBA00022980"/>
    </source>
</evidence>
<keyword evidence="5 6" id="KW-0694">RNA-binding</keyword>
<dbReference type="GO" id="GO:0019843">
    <property type="term" value="F:rRNA binding"/>
    <property type="evidence" value="ECO:0007669"/>
    <property type="project" value="UniProtKB-UniRule"/>
</dbReference>
<dbReference type="NCBIfam" id="TIGR01032">
    <property type="entry name" value="rplT_bact"/>
    <property type="match status" value="1"/>
</dbReference>
<comment type="similarity">
    <text evidence="1 5 6">Belongs to the bacterial ribosomal protein bL20 family.</text>
</comment>
<dbReference type="SUPFAM" id="SSF74731">
    <property type="entry name" value="Ribosomal protein L20"/>
    <property type="match status" value="1"/>
</dbReference>
<dbReference type="HAMAP" id="MF_00382">
    <property type="entry name" value="Ribosomal_bL20"/>
    <property type="match status" value="1"/>
</dbReference>
<evidence type="ECO:0000256" key="3">
    <source>
        <dbReference type="ARBA" id="ARBA00023274"/>
    </source>
</evidence>
<reference evidence="8" key="1">
    <citation type="submission" date="2017-09" db="EMBL/GenBank/DDBJ databases">
        <title>Depth-based differentiation of microbial function through sediment-hosted aquifers and enrichment of novel symbionts in the deep terrestrial subsurface.</title>
        <authorList>
            <person name="Probst A.J."/>
            <person name="Ladd B."/>
            <person name="Jarett J.K."/>
            <person name="Geller-Mcgrath D.E."/>
            <person name="Sieber C.M.K."/>
            <person name="Emerson J.B."/>
            <person name="Anantharaman K."/>
            <person name="Thomas B.C."/>
            <person name="Malmstrom R."/>
            <person name="Stieglmeier M."/>
            <person name="Klingl A."/>
            <person name="Woyke T."/>
            <person name="Ryan C.M."/>
            <person name="Banfield J.F."/>
        </authorList>
    </citation>
    <scope>NUCLEOTIDE SEQUENCE [LARGE SCALE GENOMIC DNA]</scope>
</reference>
<dbReference type="GO" id="GO:0003735">
    <property type="term" value="F:structural constituent of ribosome"/>
    <property type="evidence" value="ECO:0007669"/>
    <property type="project" value="InterPro"/>
</dbReference>
<dbReference type="GO" id="GO:0005840">
    <property type="term" value="C:ribosome"/>
    <property type="evidence" value="ECO:0007669"/>
    <property type="project" value="UniProtKB-KW"/>
</dbReference>
<dbReference type="AlphaFoldDB" id="A0A2M6W5T6"/>
<accession>A0A2M6W5T6</accession>
<dbReference type="PRINTS" id="PR00062">
    <property type="entry name" value="RIBOSOMALL20"/>
</dbReference>
<keyword evidence="2 5" id="KW-0689">Ribosomal protein</keyword>
<dbReference type="Gene3D" id="1.10.1900.20">
    <property type="entry name" value="Ribosomal protein L20"/>
    <property type="match status" value="1"/>
</dbReference>
<dbReference type="PANTHER" id="PTHR10986">
    <property type="entry name" value="39S RIBOSOMAL PROTEIN L20"/>
    <property type="match status" value="1"/>
</dbReference>
<evidence type="ECO:0000256" key="4">
    <source>
        <dbReference type="ARBA" id="ARBA00035172"/>
    </source>
</evidence>
<dbReference type="GO" id="GO:0000027">
    <property type="term" value="P:ribosomal large subunit assembly"/>
    <property type="evidence" value="ECO:0007669"/>
    <property type="project" value="UniProtKB-UniRule"/>
</dbReference>
<dbReference type="EMBL" id="PFBV01000005">
    <property type="protein sequence ID" value="PIT88100.1"/>
    <property type="molecule type" value="Genomic_DNA"/>
</dbReference>
<comment type="caution">
    <text evidence="7">The sequence shown here is derived from an EMBL/GenBank/DDBJ whole genome shotgun (WGS) entry which is preliminary data.</text>
</comment>